<dbReference type="Pfam" id="PF25586">
    <property type="entry name" value="zf-CCCH_PAN3"/>
    <property type="match status" value="1"/>
</dbReference>
<dbReference type="STRING" id="1051890.A0A3N4LJW5"/>
<evidence type="ECO:0000313" key="3">
    <source>
        <dbReference type="Proteomes" id="UP000267821"/>
    </source>
</evidence>
<feature type="compositionally biased region" description="Polar residues" evidence="1">
    <location>
        <begin position="1"/>
        <end position="13"/>
    </location>
</feature>
<dbReference type="Gene3D" id="6.10.250.3160">
    <property type="match status" value="1"/>
</dbReference>
<sequence length="139" mass="15116">MSERPSTASTSGRGTPPPNENKRVVAANSSPRPKLKTDIQTGCRNIVIYGYCRYQDKGCTFNHDTDSRKQQQTTSASERRKLNVDSPTFTPASTKSTLTSKTADAAPFTPSKSAGWSFVLFVDKGHECADLRSSCHSPA</sequence>
<dbReference type="Proteomes" id="UP000267821">
    <property type="component" value="Unassembled WGS sequence"/>
</dbReference>
<gene>
    <name evidence="2" type="ORF">L211DRAFT_787352</name>
</gene>
<protein>
    <recommendedName>
        <fullName evidence="4">C3H1-type domain-containing protein</fullName>
    </recommendedName>
</protein>
<accession>A0A3N4LJW5</accession>
<dbReference type="OrthoDB" id="204958at2759"/>
<feature type="compositionally biased region" description="Low complexity" evidence="1">
    <location>
        <begin position="92"/>
        <end position="106"/>
    </location>
</feature>
<keyword evidence="3" id="KW-1185">Reference proteome</keyword>
<proteinExistence type="predicted"/>
<evidence type="ECO:0000256" key="1">
    <source>
        <dbReference type="SAM" id="MobiDB-lite"/>
    </source>
</evidence>
<feature type="region of interest" description="Disordered" evidence="1">
    <location>
        <begin position="1"/>
        <end position="37"/>
    </location>
</feature>
<dbReference type="InParanoid" id="A0A3N4LJW5"/>
<evidence type="ECO:0008006" key="4">
    <source>
        <dbReference type="Google" id="ProtNLM"/>
    </source>
</evidence>
<reference evidence="2 3" key="1">
    <citation type="journal article" date="2018" name="Nat. Ecol. Evol.">
        <title>Pezizomycetes genomes reveal the molecular basis of ectomycorrhizal truffle lifestyle.</title>
        <authorList>
            <person name="Murat C."/>
            <person name="Payen T."/>
            <person name="Noel B."/>
            <person name="Kuo A."/>
            <person name="Morin E."/>
            <person name="Chen J."/>
            <person name="Kohler A."/>
            <person name="Krizsan K."/>
            <person name="Balestrini R."/>
            <person name="Da Silva C."/>
            <person name="Montanini B."/>
            <person name="Hainaut M."/>
            <person name="Levati E."/>
            <person name="Barry K.W."/>
            <person name="Belfiori B."/>
            <person name="Cichocki N."/>
            <person name="Clum A."/>
            <person name="Dockter R.B."/>
            <person name="Fauchery L."/>
            <person name="Guy J."/>
            <person name="Iotti M."/>
            <person name="Le Tacon F."/>
            <person name="Lindquist E.A."/>
            <person name="Lipzen A."/>
            <person name="Malagnac F."/>
            <person name="Mello A."/>
            <person name="Molinier V."/>
            <person name="Miyauchi S."/>
            <person name="Poulain J."/>
            <person name="Riccioni C."/>
            <person name="Rubini A."/>
            <person name="Sitrit Y."/>
            <person name="Splivallo R."/>
            <person name="Traeger S."/>
            <person name="Wang M."/>
            <person name="Zifcakova L."/>
            <person name="Wipf D."/>
            <person name="Zambonelli A."/>
            <person name="Paolocci F."/>
            <person name="Nowrousian M."/>
            <person name="Ottonello S."/>
            <person name="Baldrian P."/>
            <person name="Spatafora J.W."/>
            <person name="Henrissat B."/>
            <person name="Nagy L.G."/>
            <person name="Aury J.M."/>
            <person name="Wincker P."/>
            <person name="Grigoriev I.V."/>
            <person name="Bonfante P."/>
            <person name="Martin F.M."/>
        </authorList>
    </citation>
    <scope>NUCLEOTIDE SEQUENCE [LARGE SCALE GENOMIC DNA]</scope>
    <source>
        <strain evidence="2 3">ATCC MYA-4762</strain>
    </source>
</reference>
<evidence type="ECO:0000313" key="2">
    <source>
        <dbReference type="EMBL" id="RPB23213.1"/>
    </source>
</evidence>
<feature type="region of interest" description="Disordered" evidence="1">
    <location>
        <begin position="60"/>
        <end position="110"/>
    </location>
</feature>
<dbReference type="EMBL" id="ML121547">
    <property type="protein sequence ID" value="RPB23213.1"/>
    <property type="molecule type" value="Genomic_DNA"/>
</dbReference>
<dbReference type="AlphaFoldDB" id="A0A3N4LJW5"/>
<organism evidence="2 3">
    <name type="scientific">Terfezia boudieri ATCC MYA-4762</name>
    <dbReference type="NCBI Taxonomy" id="1051890"/>
    <lineage>
        <taxon>Eukaryota</taxon>
        <taxon>Fungi</taxon>
        <taxon>Dikarya</taxon>
        <taxon>Ascomycota</taxon>
        <taxon>Pezizomycotina</taxon>
        <taxon>Pezizomycetes</taxon>
        <taxon>Pezizales</taxon>
        <taxon>Pezizaceae</taxon>
        <taxon>Terfezia</taxon>
    </lineage>
</organism>
<name>A0A3N4LJW5_9PEZI</name>